<dbReference type="InterPro" id="IPR011990">
    <property type="entry name" value="TPR-like_helical_dom_sf"/>
</dbReference>
<evidence type="ECO:0008006" key="6">
    <source>
        <dbReference type="Google" id="ProtNLM"/>
    </source>
</evidence>
<dbReference type="PROSITE" id="PS50005">
    <property type="entry name" value="TPR"/>
    <property type="match status" value="5"/>
</dbReference>
<name>A0AAU9IW12_9CILI</name>
<comment type="caution">
    <text evidence="4">The sequence shown here is derived from an EMBL/GenBank/DDBJ whole genome shotgun (WGS) entry which is preliminary data.</text>
</comment>
<dbReference type="SUPFAM" id="SSF50965">
    <property type="entry name" value="Galactose oxidase, central domain"/>
    <property type="match status" value="1"/>
</dbReference>
<evidence type="ECO:0000256" key="2">
    <source>
        <dbReference type="ARBA" id="ARBA00022803"/>
    </source>
</evidence>
<feature type="repeat" description="TPR" evidence="3">
    <location>
        <begin position="478"/>
        <end position="511"/>
    </location>
</feature>
<dbReference type="PROSITE" id="PS50293">
    <property type="entry name" value="TPR_REGION"/>
    <property type="match status" value="4"/>
</dbReference>
<keyword evidence="2 3" id="KW-0802">TPR repeat</keyword>
<dbReference type="InterPro" id="IPR011043">
    <property type="entry name" value="Gal_Oxase/kelch_b-propeller"/>
</dbReference>
<gene>
    <name evidence="4" type="ORF">BSTOLATCC_MIC20208</name>
</gene>
<organism evidence="4 5">
    <name type="scientific">Blepharisma stoltei</name>
    <dbReference type="NCBI Taxonomy" id="1481888"/>
    <lineage>
        <taxon>Eukaryota</taxon>
        <taxon>Sar</taxon>
        <taxon>Alveolata</taxon>
        <taxon>Ciliophora</taxon>
        <taxon>Postciliodesmatophora</taxon>
        <taxon>Heterotrichea</taxon>
        <taxon>Heterotrichida</taxon>
        <taxon>Blepharismidae</taxon>
        <taxon>Blepharisma</taxon>
    </lineage>
</organism>
<feature type="repeat" description="TPR" evidence="3">
    <location>
        <begin position="444"/>
        <end position="477"/>
    </location>
</feature>
<accession>A0AAU9IW12</accession>
<evidence type="ECO:0000313" key="5">
    <source>
        <dbReference type="Proteomes" id="UP001162131"/>
    </source>
</evidence>
<dbReference type="EMBL" id="CAJZBQ010000019">
    <property type="protein sequence ID" value="CAG9317903.1"/>
    <property type="molecule type" value="Genomic_DNA"/>
</dbReference>
<dbReference type="Pfam" id="PF13432">
    <property type="entry name" value="TPR_16"/>
    <property type="match status" value="1"/>
</dbReference>
<evidence type="ECO:0000313" key="4">
    <source>
        <dbReference type="EMBL" id="CAG9317903.1"/>
    </source>
</evidence>
<dbReference type="InterPro" id="IPR015915">
    <property type="entry name" value="Kelch-typ_b-propeller"/>
</dbReference>
<dbReference type="InterPro" id="IPR051685">
    <property type="entry name" value="Ycf3/AcsC/BcsC/TPR_MFPF"/>
</dbReference>
<dbReference type="Pfam" id="PF00515">
    <property type="entry name" value="TPR_1"/>
    <property type="match status" value="1"/>
</dbReference>
<dbReference type="PANTHER" id="PTHR44943">
    <property type="entry name" value="CELLULOSE SYNTHASE OPERON PROTEIN C"/>
    <property type="match status" value="1"/>
</dbReference>
<proteinExistence type="predicted"/>
<evidence type="ECO:0000256" key="3">
    <source>
        <dbReference type="PROSITE-ProRule" id="PRU00339"/>
    </source>
</evidence>
<sequence length="719" mass="84306">MQNSPEIHDKASVESVNVKDSTSFIISSNSESSKGPENINKIMENNLEKNISLLNSQITVSNELNNKPKETESALKVINILRNKTAEILSIPNNRELEIDFRTTCSAIQNNSSLHDPLLMQAYQDYLNAYQRKASLYNIARDYEENRTNLYIYNTETETEEVKTVQIPQPLSSCSCITQLPNGKLFCFGSDECSGTMLIDMNGRAKMLPSGAPHGVSSIIYFSNSVYCFEGERNLSSRFDLDQNRWIKLSLMPKAYCWCNSIIFNRNILISGSKNRNLLLYSIDINSFSTIPYEFEKHKIKILINAERLYLIECCGWIYENEVGSYLNWRRIRKSSIDNNLQVHWVYNKGGICISTTNGSVREYYYFNLDQKIITDKAYYSKYYLLRRVGKEIESIKWNNQNFKLDPYNLDEWSLKGMSLKELGNYLEEIIYYDKKLKEDPNYAFFYYNKGNAFYCLERYLKAIECYDKAIKLDPNETLFYFNKGNAFYGLKKYLKAIEFYDKAIEHKPSKAKYYYHKGNAFYGLERYLEAIECYEEAIKVRPNDADFYWKKGSAFNELGRYLKAIECYDEAIIINPNNADFCRKKVSELIELRKYQEAEIINSETIKINPNNAKFYNDKGNTLYVLERYQEAIQCYDEAIKLKPNNPLHFCNRARVFDNLRQEEAALQDFNTAYNLWQQYQESAFVGNGWELSEKDIKFIDDILGWERIELLQKCRFK</sequence>
<dbReference type="PANTHER" id="PTHR44943:SF4">
    <property type="entry name" value="TPR REPEAT-CONTAINING PROTEIN MJ0798"/>
    <property type="match status" value="1"/>
</dbReference>
<protein>
    <recommendedName>
        <fullName evidence="6">Tetratricopeptide repeat protein</fullName>
    </recommendedName>
</protein>
<dbReference type="SMART" id="SM00028">
    <property type="entry name" value="TPR"/>
    <property type="match status" value="8"/>
</dbReference>
<dbReference type="AlphaFoldDB" id="A0AAU9IW12"/>
<evidence type="ECO:0000256" key="1">
    <source>
        <dbReference type="ARBA" id="ARBA00022737"/>
    </source>
</evidence>
<dbReference type="Pfam" id="PF13414">
    <property type="entry name" value="TPR_11"/>
    <property type="match status" value="1"/>
</dbReference>
<dbReference type="SUPFAM" id="SSF48452">
    <property type="entry name" value="TPR-like"/>
    <property type="match status" value="2"/>
</dbReference>
<feature type="repeat" description="TPR" evidence="3">
    <location>
        <begin position="546"/>
        <end position="579"/>
    </location>
</feature>
<dbReference type="Gene3D" id="2.120.10.80">
    <property type="entry name" value="Kelch-type beta propeller"/>
    <property type="match status" value="1"/>
</dbReference>
<keyword evidence="1" id="KW-0677">Repeat</keyword>
<keyword evidence="5" id="KW-1185">Reference proteome</keyword>
<dbReference type="Proteomes" id="UP001162131">
    <property type="component" value="Unassembled WGS sequence"/>
</dbReference>
<feature type="repeat" description="TPR" evidence="3">
    <location>
        <begin position="512"/>
        <end position="545"/>
    </location>
</feature>
<dbReference type="InterPro" id="IPR019734">
    <property type="entry name" value="TPR_rpt"/>
</dbReference>
<reference evidence="4" key="1">
    <citation type="submission" date="2021-09" db="EMBL/GenBank/DDBJ databases">
        <authorList>
            <consortium name="AG Swart"/>
            <person name="Singh M."/>
            <person name="Singh A."/>
            <person name="Seah K."/>
            <person name="Emmerich C."/>
        </authorList>
    </citation>
    <scope>NUCLEOTIDE SEQUENCE</scope>
    <source>
        <strain evidence="4">ATCC30299</strain>
    </source>
</reference>
<dbReference type="Gene3D" id="1.25.40.10">
    <property type="entry name" value="Tetratricopeptide repeat domain"/>
    <property type="match status" value="4"/>
</dbReference>
<feature type="repeat" description="TPR" evidence="3">
    <location>
        <begin position="614"/>
        <end position="647"/>
    </location>
</feature>